<dbReference type="STRING" id="391625.PPSIR1_06111"/>
<evidence type="ECO:0000313" key="1">
    <source>
        <dbReference type="EMBL" id="EDM78400.1"/>
    </source>
</evidence>
<keyword evidence="2" id="KW-1185">Reference proteome</keyword>
<evidence type="ECO:0000313" key="2">
    <source>
        <dbReference type="Proteomes" id="UP000005801"/>
    </source>
</evidence>
<dbReference type="EMBL" id="ABCS01000031">
    <property type="protein sequence ID" value="EDM78400.1"/>
    <property type="molecule type" value="Genomic_DNA"/>
</dbReference>
<dbReference type="AlphaFoldDB" id="A6G6U7"/>
<accession>A6G6U7</accession>
<dbReference type="Proteomes" id="UP000005801">
    <property type="component" value="Unassembled WGS sequence"/>
</dbReference>
<protein>
    <submittedName>
        <fullName evidence="1">Uncharacterized protein</fullName>
    </submittedName>
</protein>
<gene>
    <name evidence="1" type="ORF">PPSIR1_06111</name>
</gene>
<comment type="caution">
    <text evidence="1">The sequence shown here is derived from an EMBL/GenBank/DDBJ whole genome shotgun (WGS) entry which is preliminary data.</text>
</comment>
<dbReference type="RefSeq" id="WP_006972443.1">
    <property type="nucleotide sequence ID" value="NZ_ABCS01000031.1"/>
</dbReference>
<organism evidence="1 2">
    <name type="scientific">Plesiocystis pacifica SIR-1</name>
    <dbReference type="NCBI Taxonomy" id="391625"/>
    <lineage>
        <taxon>Bacteria</taxon>
        <taxon>Pseudomonadati</taxon>
        <taxon>Myxococcota</taxon>
        <taxon>Polyangia</taxon>
        <taxon>Nannocystales</taxon>
        <taxon>Nannocystaceae</taxon>
        <taxon>Plesiocystis</taxon>
    </lineage>
</organism>
<proteinExistence type="predicted"/>
<name>A6G6U7_9BACT</name>
<sequence>MAAEGLARSLEDNADASAQVEALRREAAASATTAASVVRALEVELLELGLLERRVERPATMPWYALVDGEVMKTTRVVDESWLSEEVRREQAELASLPVFGPVAPPRDLARARVIFEPIGRDLAAGVVRGEIGSFAELDRAVAKFASVSERTARSTRLGVWGVRGRRGRPAKKGLAGRKLASQGVVATDSCAL</sequence>
<reference evidence="1 2" key="1">
    <citation type="submission" date="2007-06" db="EMBL/GenBank/DDBJ databases">
        <authorList>
            <person name="Shimkets L."/>
            <person name="Ferriera S."/>
            <person name="Johnson J."/>
            <person name="Kravitz S."/>
            <person name="Beeson K."/>
            <person name="Sutton G."/>
            <person name="Rogers Y.-H."/>
            <person name="Friedman R."/>
            <person name="Frazier M."/>
            <person name="Venter J.C."/>
        </authorList>
    </citation>
    <scope>NUCLEOTIDE SEQUENCE [LARGE SCALE GENOMIC DNA]</scope>
    <source>
        <strain evidence="1 2">SIR-1</strain>
    </source>
</reference>